<dbReference type="AlphaFoldDB" id="A0A7T8HMK1"/>
<dbReference type="InterPro" id="IPR002156">
    <property type="entry name" value="RNaseH_domain"/>
</dbReference>
<reference evidence="4" key="1">
    <citation type="submission" date="2021-01" db="EMBL/GenBank/DDBJ databases">
        <title>Caligus Genome Assembly.</title>
        <authorList>
            <person name="Gallardo-Escarate C."/>
        </authorList>
    </citation>
    <scope>NUCLEOTIDE SEQUENCE [LARGE SCALE GENOMIC DNA]</scope>
</reference>
<dbReference type="Pfam" id="PF00078">
    <property type="entry name" value="RVT_1"/>
    <property type="match status" value="1"/>
</dbReference>
<dbReference type="GO" id="GO:0042575">
    <property type="term" value="C:DNA polymerase complex"/>
    <property type="evidence" value="ECO:0007669"/>
    <property type="project" value="UniProtKB-ARBA"/>
</dbReference>
<proteinExistence type="predicted"/>
<evidence type="ECO:0000259" key="1">
    <source>
        <dbReference type="PROSITE" id="PS50878"/>
    </source>
</evidence>
<dbReference type="PANTHER" id="PTHR33481:SF1">
    <property type="entry name" value="ENDONUCLEASE_EXONUCLEASE_PHOSPHATASE DOMAIN-CONTAINING PROTEIN-RELATED"/>
    <property type="match status" value="1"/>
</dbReference>
<dbReference type="SUPFAM" id="SSF56672">
    <property type="entry name" value="DNA/RNA polymerases"/>
    <property type="match status" value="1"/>
</dbReference>
<dbReference type="Proteomes" id="UP000595437">
    <property type="component" value="Chromosome 3"/>
</dbReference>
<dbReference type="CDD" id="cd09276">
    <property type="entry name" value="Rnase_HI_RT_non_LTR"/>
    <property type="match status" value="1"/>
</dbReference>
<protein>
    <recommendedName>
        <fullName evidence="5">Pol-like protein</fullName>
    </recommendedName>
</protein>
<evidence type="ECO:0000259" key="2">
    <source>
        <dbReference type="PROSITE" id="PS50879"/>
    </source>
</evidence>
<dbReference type="PROSITE" id="PS50879">
    <property type="entry name" value="RNASE_H_1"/>
    <property type="match status" value="1"/>
</dbReference>
<feature type="domain" description="RNase H type-1" evidence="2">
    <location>
        <begin position="859"/>
        <end position="992"/>
    </location>
</feature>
<dbReference type="InterPro" id="IPR000477">
    <property type="entry name" value="RT_dom"/>
</dbReference>
<feature type="domain" description="Reverse transcriptase" evidence="1">
    <location>
        <begin position="423"/>
        <end position="679"/>
    </location>
</feature>
<name>A0A7T8HMK1_CALRO</name>
<dbReference type="PANTHER" id="PTHR33481">
    <property type="entry name" value="REVERSE TRANSCRIPTASE"/>
    <property type="match status" value="1"/>
</dbReference>
<gene>
    <name evidence="3" type="ORF">FKW44_004265</name>
</gene>
<dbReference type="Gene3D" id="3.60.10.10">
    <property type="entry name" value="Endonuclease/exonuclease/phosphatase"/>
    <property type="match status" value="2"/>
</dbReference>
<dbReference type="Pfam" id="PF00075">
    <property type="entry name" value="RNase_H"/>
    <property type="match status" value="1"/>
</dbReference>
<sequence length="1140" mass="129197">MSTRFFQLNAHKCKASIAAISKELSGLSSFCFLMQEPHTYRGKVVGLAGHQVLHGGSSPRASIVASKNLNLWFMNDFSCRDVASAIMTNGDSKTIICSVYLDINNDLPSSLEGEVIEEFILGNGLVVENCGLKPTFIGRGAETHIDITLSYQIRVTNWRVSDKDLLSDHALIEFEVPIPAPNKRVKIRNLRKTDWNLFRHSMKIDMSLPGTITPRWLDMAFCKFVGGVQRAVDTACPSAWVRSGSEKPDFWSREVALCRSNLRRLYKVYKSDKSEANWNKYLSLRREFRGLVRSAKRESWKRFTESAKDGRQLSRLFKVIQGSKTCSVGLLGSGSPEEALDLLLTTSFPGCSEVPETEHSKTKISKSSFEASFYASWMKTLKIKWAVESFGSHKTPGIDGIKPIILQNLDTKSMEWLARLFWASIRLSYVPRQLRKSKVIFIPKPGKDDYSKVKSFRPITLTSFILKTLERVVLNKIEEDYLTRIPLNPNQHAFRRGRSCDSALSSMVDLIERSINRGQYSLGIFLDISGAFDNIDITSVVEGLRARKVSESIIKWYESYLRSRSITVELKGIRKNRGGVLSPIAWNLVFDKLLGPLALLTMLALLISGPDPSSMVCILQEAINKALEWGNGCGLEFAPHKTVAILFHRKKKAPKIRNLNMNGINICLSNSVKYLGVTLDSGLNFGLHITSKLNQSKKLLMACNNAVGKTWGPTPRAMRWVYTSIIRPKISYGSIVWSRRTQNYLKKLERIQRLGMIRTTFIYRSTPTKGLEVIFDLPPLDLYIKMRARKALFNLNITPHGWESIGSKPGHILEEWRENKKLGISSCINRDFSTSLKMSWKKTFSINYDSFSVGEVLNASNGIQCYTDGSKIANKIGWGYHLYNPLFFIINSAGKLNDESTVFQAEVWAILKAALLLLKKKISNQKIDFYVDNQAALVSLGSVVVKSRTVNNCINVLNALGRVNHVNLHWIKAHVGWPGNEKADRLAKAGSRSNLLKDIPIPDSFMSDLTRRGLYREWASRWTQDSSCRQSKLWLPKPDPNASRRLINLSRESLCIQIQIITGHNFLRYHQSLSNKFLTRECRFCQQSDETSYHVLAECDFFCLKRMIAQKCFNQHPPELKQIPAILRNCNIGYLFGFPR</sequence>
<dbReference type="InterPro" id="IPR036397">
    <property type="entry name" value="RNaseH_sf"/>
</dbReference>
<dbReference type="PROSITE" id="PS50878">
    <property type="entry name" value="RT_POL"/>
    <property type="match status" value="1"/>
</dbReference>
<dbReference type="GO" id="GO:0003676">
    <property type="term" value="F:nucleic acid binding"/>
    <property type="evidence" value="ECO:0007669"/>
    <property type="project" value="InterPro"/>
</dbReference>
<dbReference type="GO" id="GO:0004523">
    <property type="term" value="F:RNA-DNA hybrid ribonuclease activity"/>
    <property type="evidence" value="ECO:0007669"/>
    <property type="project" value="InterPro"/>
</dbReference>
<accession>A0A7T8HMK1</accession>
<evidence type="ECO:0000313" key="3">
    <source>
        <dbReference type="EMBL" id="QQP52200.1"/>
    </source>
</evidence>
<dbReference type="CDD" id="cd01650">
    <property type="entry name" value="RT_nLTR_like"/>
    <property type="match status" value="1"/>
</dbReference>
<dbReference type="InterPro" id="IPR043502">
    <property type="entry name" value="DNA/RNA_pol_sf"/>
</dbReference>
<keyword evidence="4" id="KW-1185">Reference proteome</keyword>
<evidence type="ECO:0000313" key="4">
    <source>
        <dbReference type="Proteomes" id="UP000595437"/>
    </source>
</evidence>
<dbReference type="InterPro" id="IPR012337">
    <property type="entry name" value="RNaseH-like_sf"/>
</dbReference>
<dbReference type="GO" id="GO:0071897">
    <property type="term" value="P:DNA biosynthetic process"/>
    <property type="evidence" value="ECO:0007669"/>
    <property type="project" value="UniProtKB-ARBA"/>
</dbReference>
<dbReference type="OrthoDB" id="6366904at2759"/>
<dbReference type="EMBL" id="CP045892">
    <property type="protein sequence ID" value="QQP52200.1"/>
    <property type="molecule type" value="Genomic_DNA"/>
</dbReference>
<dbReference type="InterPro" id="IPR036691">
    <property type="entry name" value="Endo/exonu/phosph_ase_sf"/>
</dbReference>
<evidence type="ECO:0008006" key="5">
    <source>
        <dbReference type="Google" id="ProtNLM"/>
    </source>
</evidence>
<dbReference type="Gene3D" id="3.30.420.10">
    <property type="entry name" value="Ribonuclease H-like superfamily/Ribonuclease H"/>
    <property type="match status" value="1"/>
</dbReference>
<dbReference type="SUPFAM" id="SSF53098">
    <property type="entry name" value="Ribonuclease H-like"/>
    <property type="match status" value="1"/>
</dbReference>
<organism evidence="3 4">
    <name type="scientific">Caligus rogercresseyi</name>
    <name type="common">Sea louse</name>
    <dbReference type="NCBI Taxonomy" id="217165"/>
    <lineage>
        <taxon>Eukaryota</taxon>
        <taxon>Metazoa</taxon>
        <taxon>Ecdysozoa</taxon>
        <taxon>Arthropoda</taxon>
        <taxon>Crustacea</taxon>
        <taxon>Multicrustacea</taxon>
        <taxon>Hexanauplia</taxon>
        <taxon>Copepoda</taxon>
        <taxon>Siphonostomatoida</taxon>
        <taxon>Caligidae</taxon>
        <taxon>Caligus</taxon>
    </lineage>
</organism>
<dbReference type="SUPFAM" id="SSF56219">
    <property type="entry name" value="DNase I-like"/>
    <property type="match status" value="1"/>
</dbReference>